<keyword evidence="2" id="KW-1133">Transmembrane helix</keyword>
<feature type="compositionally biased region" description="Basic residues" evidence="1">
    <location>
        <begin position="130"/>
        <end position="142"/>
    </location>
</feature>
<protein>
    <submittedName>
        <fullName evidence="3">Uncharacterized protein</fullName>
    </submittedName>
</protein>
<dbReference type="Proteomes" id="UP000182241">
    <property type="component" value="Unassembled WGS sequence"/>
</dbReference>
<proteinExistence type="predicted"/>
<evidence type="ECO:0000256" key="1">
    <source>
        <dbReference type="SAM" id="MobiDB-lite"/>
    </source>
</evidence>
<gene>
    <name evidence="3" type="ORF">SAMN04489793_0252</name>
</gene>
<evidence type="ECO:0000313" key="3">
    <source>
        <dbReference type="EMBL" id="SEB31699.1"/>
    </source>
</evidence>
<dbReference type="EMBL" id="FNSA01000001">
    <property type="protein sequence ID" value="SEB31699.1"/>
    <property type="molecule type" value="Genomic_DNA"/>
</dbReference>
<evidence type="ECO:0000256" key="2">
    <source>
        <dbReference type="SAM" id="Phobius"/>
    </source>
</evidence>
<organism evidence="3 4">
    <name type="scientific">Tsukamurella tyrosinosolvens</name>
    <dbReference type="NCBI Taxonomy" id="57704"/>
    <lineage>
        <taxon>Bacteria</taxon>
        <taxon>Bacillati</taxon>
        <taxon>Actinomycetota</taxon>
        <taxon>Actinomycetes</taxon>
        <taxon>Mycobacteriales</taxon>
        <taxon>Tsukamurellaceae</taxon>
        <taxon>Tsukamurella</taxon>
    </lineage>
</organism>
<dbReference type="STRING" id="57704.SAMN04489793_0252"/>
<feature type="transmembrane region" description="Helical" evidence="2">
    <location>
        <begin position="50"/>
        <end position="77"/>
    </location>
</feature>
<keyword evidence="4" id="KW-1185">Reference proteome</keyword>
<feature type="region of interest" description="Disordered" evidence="1">
    <location>
        <begin position="121"/>
        <end position="142"/>
    </location>
</feature>
<dbReference type="RefSeq" id="WP_068740329.1">
    <property type="nucleotide sequence ID" value="NZ_CBDRGN010000002.1"/>
</dbReference>
<dbReference type="AlphaFoldDB" id="A0A1H4IC96"/>
<keyword evidence="2" id="KW-0812">Transmembrane</keyword>
<dbReference type="OrthoDB" id="582451at2"/>
<sequence length="142" mass="15205">MTVVTRVLSGHPRSRFLLGALLAVTAFVHLARIATAPCAADGAACAGLGIVYAVLVLMVLLGERWGYLAAAVFPLIGQLLGDYQSFRYYSNPIEAMDPLIDLLVVPVAVYVIRATARRGSTPTGIDRMRARSARRAGQHPLS</sequence>
<keyword evidence="2" id="KW-0472">Membrane</keyword>
<evidence type="ECO:0000313" key="4">
    <source>
        <dbReference type="Proteomes" id="UP000182241"/>
    </source>
</evidence>
<accession>A0A1H4IC96</accession>
<name>A0A1H4IC96_TSUTY</name>
<reference evidence="4" key="1">
    <citation type="submission" date="2016-10" db="EMBL/GenBank/DDBJ databases">
        <authorList>
            <person name="Varghese N."/>
            <person name="Submissions S."/>
        </authorList>
    </citation>
    <scope>NUCLEOTIDE SEQUENCE [LARGE SCALE GENOMIC DNA]</scope>
    <source>
        <strain evidence="4">DSM 44234</strain>
    </source>
</reference>